<organism evidence="2 3">
    <name type="scientific">[Torrubiella] hemipterigena</name>
    <dbReference type="NCBI Taxonomy" id="1531966"/>
    <lineage>
        <taxon>Eukaryota</taxon>
        <taxon>Fungi</taxon>
        <taxon>Dikarya</taxon>
        <taxon>Ascomycota</taxon>
        <taxon>Pezizomycotina</taxon>
        <taxon>Sordariomycetes</taxon>
        <taxon>Hypocreomycetidae</taxon>
        <taxon>Hypocreales</taxon>
        <taxon>Clavicipitaceae</taxon>
        <taxon>Clavicipitaceae incertae sedis</taxon>
        <taxon>'Torrubiella' clade</taxon>
    </lineage>
</organism>
<name>A0A0A1TR43_9HYPO</name>
<dbReference type="HOGENOM" id="CLU_095389_1_0_1"/>
<keyword evidence="3" id="KW-1185">Reference proteome</keyword>
<dbReference type="Proteomes" id="UP000039046">
    <property type="component" value="Unassembled WGS sequence"/>
</dbReference>
<protein>
    <submittedName>
        <fullName evidence="2">Uncharacterized protein</fullName>
    </submittedName>
</protein>
<sequence length="226" mass="26299">MRDEAARRERLSLWLPPPGYDGPLDSKDYMNLGFTVYRTDYSPSTDSLWDQLLFDLKLKLKESIEDCFEENREIETELEAVEKMLQLVHLDTRSDKELLDGLNDTELRKVFIGGIGGIPLNTNKSSHRVSLFADATVFAKLHNNKTPWIRAVQLDYEPARHEIWRDPRFINERQYFWGWLKLSLMGLFDFWSMLQVRDLSQLAPAMVTEESAAILDRGNEVNDTVN</sequence>
<dbReference type="OrthoDB" id="6499973at2759"/>
<dbReference type="AlphaFoldDB" id="A0A0A1TR43"/>
<feature type="coiled-coil region" evidence="1">
    <location>
        <begin position="57"/>
        <end position="84"/>
    </location>
</feature>
<proteinExistence type="predicted"/>
<evidence type="ECO:0000313" key="3">
    <source>
        <dbReference type="Proteomes" id="UP000039046"/>
    </source>
</evidence>
<reference evidence="2 3" key="1">
    <citation type="journal article" date="2015" name="Genome Announc.">
        <title>Draft Genome Sequence and Gene Annotation of the Entomopathogenic Fungus Verticillium hemipterigenum.</title>
        <authorList>
            <person name="Horn F."/>
            <person name="Habel A."/>
            <person name="Scharf D.H."/>
            <person name="Dworschak J."/>
            <person name="Brakhage A.A."/>
            <person name="Guthke R."/>
            <person name="Hertweck C."/>
            <person name="Linde J."/>
        </authorList>
    </citation>
    <scope>NUCLEOTIDE SEQUENCE [LARGE SCALE GENOMIC DNA]</scope>
</reference>
<gene>
    <name evidence="2" type="ORF">VHEMI09867</name>
</gene>
<dbReference type="STRING" id="1531966.A0A0A1TR43"/>
<keyword evidence="1" id="KW-0175">Coiled coil</keyword>
<evidence type="ECO:0000313" key="2">
    <source>
        <dbReference type="EMBL" id="CEJ94328.1"/>
    </source>
</evidence>
<evidence type="ECO:0000256" key="1">
    <source>
        <dbReference type="SAM" id="Coils"/>
    </source>
</evidence>
<dbReference type="EMBL" id="CDHN01000006">
    <property type="protein sequence ID" value="CEJ94328.1"/>
    <property type="molecule type" value="Genomic_DNA"/>
</dbReference>
<accession>A0A0A1TR43</accession>